<dbReference type="GO" id="GO:0016491">
    <property type="term" value="F:oxidoreductase activity"/>
    <property type="evidence" value="ECO:0007669"/>
    <property type="project" value="UniProtKB-KW"/>
</dbReference>
<keyword evidence="2 4" id="KW-0560">Oxidoreductase</keyword>
<organism evidence="4 5">
    <name type="scientific">Litorisediminicola beolgyonensis</name>
    <dbReference type="NCBI Taxonomy" id="1173614"/>
    <lineage>
        <taxon>Bacteria</taxon>
        <taxon>Pseudomonadati</taxon>
        <taxon>Pseudomonadota</taxon>
        <taxon>Alphaproteobacteria</taxon>
        <taxon>Rhodobacterales</taxon>
        <taxon>Paracoccaceae</taxon>
        <taxon>Litorisediminicola</taxon>
    </lineage>
</organism>
<evidence type="ECO:0000313" key="4">
    <source>
        <dbReference type="EMBL" id="MFD1341314.1"/>
    </source>
</evidence>
<dbReference type="InterPro" id="IPR036188">
    <property type="entry name" value="FAD/NAD-bd_sf"/>
</dbReference>
<dbReference type="Proteomes" id="UP001597135">
    <property type="component" value="Unassembled WGS sequence"/>
</dbReference>
<feature type="domain" description="FAD dependent oxidoreductase" evidence="3">
    <location>
        <begin position="22"/>
        <end position="418"/>
    </location>
</feature>
<proteinExistence type="inferred from homology"/>
<dbReference type="PANTHER" id="PTHR13847">
    <property type="entry name" value="SARCOSINE DEHYDROGENASE-RELATED"/>
    <property type="match status" value="1"/>
</dbReference>
<sequence length="448" mass="47884">MSFPISLATPVSYPGPPPARADVAVIGGGVIGVSTALYLARAGHRVVLLEKGRIAGEQSARNWGWVRVQGRDMAEVPLAQEAQTLWQGFDAECRGRIGLRQTGVTYLTRSEQSLSNYALWSADARALHGHRSTLLSRDELRALLPEARANWTGALHTPGDMVAEPWAAVPELARLASEAGATLVEHCAVRALDIAAGRIAGVVTEAGRLHAPEVVLAGGAWSRLFLARHGLDLPQLSVRASVCETGPLPQVAGTAAVDAHLAFRPRTDGGYSLAPSMASELFLGPDALRLLPRWWPLLKAGGLDLSLRPAAPRDWPDGWRTARRWDEDVETPFERMRILDPAPNRRKIAATCRRFAETFPGAGVVSARTAWAGMIDVLPDIVPCIDRLPGPGGLTVATGLSGHGFGIGPAVGKAVAALVTGERPAHDLTRFRWSRFSDGQPLEPGPNL</sequence>
<dbReference type="EMBL" id="JBHTMU010000003">
    <property type="protein sequence ID" value="MFD1341314.1"/>
    <property type="molecule type" value="Genomic_DNA"/>
</dbReference>
<dbReference type="Pfam" id="PF01266">
    <property type="entry name" value="DAO"/>
    <property type="match status" value="1"/>
</dbReference>
<dbReference type="SUPFAM" id="SSF51905">
    <property type="entry name" value="FAD/NAD(P)-binding domain"/>
    <property type="match status" value="1"/>
</dbReference>
<dbReference type="RefSeq" id="WP_386801373.1">
    <property type="nucleotide sequence ID" value="NZ_JBHTMU010000003.1"/>
</dbReference>
<evidence type="ECO:0000256" key="1">
    <source>
        <dbReference type="ARBA" id="ARBA00009410"/>
    </source>
</evidence>
<dbReference type="Gene3D" id="3.30.9.10">
    <property type="entry name" value="D-Amino Acid Oxidase, subunit A, domain 2"/>
    <property type="match status" value="1"/>
</dbReference>
<dbReference type="InterPro" id="IPR006076">
    <property type="entry name" value="FAD-dep_OxRdtase"/>
</dbReference>
<protein>
    <submittedName>
        <fullName evidence="4">NAD(P)/FAD-dependent oxidoreductase</fullName>
        <ecNumber evidence="4">1.-.-.-</ecNumber>
    </submittedName>
</protein>
<gene>
    <name evidence="4" type="ORF">ACFQ4E_02675</name>
</gene>
<name>A0ABW3ZE15_9RHOB</name>
<comment type="caution">
    <text evidence="4">The sequence shown here is derived from an EMBL/GenBank/DDBJ whole genome shotgun (WGS) entry which is preliminary data.</text>
</comment>
<comment type="similarity">
    <text evidence="1">Belongs to the DadA oxidoreductase family.</text>
</comment>
<accession>A0ABW3ZE15</accession>
<dbReference type="EC" id="1.-.-.-" evidence="4"/>
<keyword evidence="5" id="KW-1185">Reference proteome</keyword>
<dbReference type="PANTHER" id="PTHR13847:SF280">
    <property type="entry name" value="D-AMINO ACID DEHYDROGENASE"/>
    <property type="match status" value="1"/>
</dbReference>
<reference evidence="5" key="1">
    <citation type="journal article" date="2019" name="Int. J. Syst. Evol. Microbiol.">
        <title>The Global Catalogue of Microorganisms (GCM) 10K type strain sequencing project: providing services to taxonomists for standard genome sequencing and annotation.</title>
        <authorList>
            <consortium name="The Broad Institute Genomics Platform"/>
            <consortium name="The Broad Institute Genome Sequencing Center for Infectious Disease"/>
            <person name="Wu L."/>
            <person name="Ma J."/>
        </authorList>
    </citation>
    <scope>NUCLEOTIDE SEQUENCE [LARGE SCALE GENOMIC DNA]</scope>
    <source>
        <strain evidence="5">CCUG 62953</strain>
    </source>
</reference>
<evidence type="ECO:0000259" key="3">
    <source>
        <dbReference type="Pfam" id="PF01266"/>
    </source>
</evidence>
<evidence type="ECO:0000313" key="5">
    <source>
        <dbReference type="Proteomes" id="UP001597135"/>
    </source>
</evidence>
<dbReference type="Gene3D" id="3.50.50.60">
    <property type="entry name" value="FAD/NAD(P)-binding domain"/>
    <property type="match status" value="2"/>
</dbReference>
<evidence type="ECO:0000256" key="2">
    <source>
        <dbReference type="ARBA" id="ARBA00023002"/>
    </source>
</evidence>